<dbReference type="SUPFAM" id="SSF55021">
    <property type="entry name" value="ACT-like"/>
    <property type="match status" value="1"/>
</dbReference>
<dbReference type="UniPathway" id="UPA00034">
    <property type="reaction ID" value="UER00015"/>
</dbReference>
<dbReference type="PROSITE" id="PS51671">
    <property type="entry name" value="ACT"/>
    <property type="match status" value="1"/>
</dbReference>
<comment type="caution">
    <text evidence="11">The sequence shown here is derived from an EMBL/GenBank/DDBJ whole genome shotgun (WGS) entry which is preliminary data.</text>
</comment>
<dbReference type="InterPro" id="IPR002912">
    <property type="entry name" value="ACT_dom"/>
</dbReference>
<organism evidence="11 12">
    <name type="scientific">Candidatus Daviesbacteria bacterium RIFCSPHIGHO2_01_FULL_41_23</name>
    <dbReference type="NCBI Taxonomy" id="1797764"/>
    <lineage>
        <taxon>Bacteria</taxon>
        <taxon>Candidatus Daviesiibacteriota</taxon>
    </lineage>
</organism>
<dbReference type="PANTHER" id="PTHR21499">
    <property type="entry name" value="ASPARTATE KINASE"/>
    <property type="match status" value="1"/>
</dbReference>
<evidence type="ECO:0000313" key="12">
    <source>
        <dbReference type="Proteomes" id="UP000176336"/>
    </source>
</evidence>
<reference evidence="11 12" key="1">
    <citation type="journal article" date="2016" name="Nat. Commun.">
        <title>Thousands of microbial genomes shed light on interconnected biogeochemical processes in an aquifer system.</title>
        <authorList>
            <person name="Anantharaman K."/>
            <person name="Brown C.T."/>
            <person name="Hug L.A."/>
            <person name="Sharon I."/>
            <person name="Castelle C.J."/>
            <person name="Probst A.J."/>
            <person name="Thomas B.C."/>
            <person name="Singh A."/>
            <person name="Wilkins M.J."/>
            <person name="Karaoz U."/>
            <person name="Brodie E.L."/>
            <person name="Williams K.H."/>
            <person name="Hubbard S.S."/>
            <person name="Banfield J.F."/>
        </authorList>
    </citation>
    <scope>NUCLEOTIDE SEQUENCE [LARGE SCALE GENOMIC DNA]</scope>
</reference>
<accession>A0A1F5IS84</accession>
<dbReference type="PANTHER" id="PTHR21499:SF70">
    <property type="entry name" value="ASPARTOKINASE"/>
    <property type="match status" value="1"/>
</dbReference>
<evidence type="ECO:0000259" key="10">
    <source>
        <dbReference type="PROSITE" id="PS51671"/>
    </source>
</evidence>
<feature type="domain" description="ACT" evidence="10">
    <location>
        <begin position="339"/>
        <end position="417"/>
    </location>
</feature>
<evidence type="ECO:0000256" key="5">
    <source>
        <dbReference type="ARBA" id="ARBA00022777"/>
    </source>
</evidence>
<dbReference type="EC" id="2.7.2.4" evidence="8"/>
<dbReference type="Pfam" id="PF00696">
    <property type="entry name" value="AA_kinase"/>
    <property type="match status" value="1"/>
</dbReference>
<dbReference type="NCBIfam" id="TIGR00657">
    <property type="entry name" value="asp_kinases"/>
    <property type="match status" value="1"/>
</dbReference>
<dbReference type="UniPathway" id="UPA00050">
    <property type="reaction ID" value="UER00461"/>
</dbReference>
<gene>
    <name evidence="11" type="ORF">A2871_00040</name>
</gene>
<dbReference type="Proteomes" id="UP000176336">
    <property type="component" value="Unassembled WGS sequence"/>
</dbReference>
<dbReference type="InterPro" id="IPR036393">
    <property type="entry name" value="AceGlu_kinase-like_sf"/>
</dbReference>
<dbReference type="GO" id="GO:0009088">
    <property type="term" value="P:threonine biosynthetic process"/>
    <property type="evidence" value="ECO:0007669"/>
    <property type="project" value="UniProtKB-UniPathway"/>
</dbReference>
<dbReference type="GO" id="GO:0005524">
    <property type="term" value="F:ATP binding"/>
    <property type="evidence" value="ECO:0007669"/>
    <property type="project" value="UniProtKB-KW"/>
</dbReference>
<evidence type="ECO:0000256" key="7">
    <source>
        <dbReference type="ARBA" id="ARBA00047872"/>
    </source>
</evidence>
<dbReference type="InterPro" id="IPR001341">
    <property type="entry name" value="Asp_kinase"/>
</dbReference>
<evidence type="ECO:0000256" key="6">
    <source>
        <dbReference type="ARBA" id="ARBA00022840"/>
    </source>
</evidence>
<dbReference type="AlphaFoldDB" id="A0A1F5IS84"/>
<dbReference type="InterPro" id="IPR045865">
    <property type="entry name" value="ACT-like_dom_sf"/>
</dbReference>
<dbReference type="UniPathway" id="UPA00051">
    <property type="reaction ID" value="UER00462"/>
</dbReference>
<dbReference type="GO" id="GO:0009090">
    <property type="term" value="P:homoserine biosynthetic process"/>
    <property type="evidence" value="ECO:0007669"/>
    <property type="project" value="TreeGrafter"/>
</dbReference>
<keyword evidence="9" id="KW-0028">Amino-acid biosynthesis</keyword>
<protein>
    <recommendedName>
        <fullName evidence="8">Aspartokinase</fullName>
        <ecNumber evidence="8">2.7.2.4</ecNumber>
    </recommendedName>
</protein>
<name>A0A1F5IS84_9BACT</name>
<comment type="similarity">
    <text evidence="2 8">Belongs to the aspartokinase family.</text>
</comment>
<comment type="pathway">
    <text evidence="1 9">Amino-acid biosynthesis; L-lysine biosynthesis via DAP pathway; (S)-tetrahydrodipicolinate from L-aspartate: step 1/4.</text>
</comment>
<evidence type="ECO:0000313" key="11">
    <source>
        <dbReference type="EMBL" id="OGE19234.1"/>
    </source>
</evidence>
<dbReference type="InterPro" id="IPR018042">
    <property type="entry name" value="Aspartate_kinase_CS"/>
</dbReference>
<keyword evidence="4" id="KW-0547">Nucleotide-binding</keyword>
<dbReference type="Gene3D" id="1.20.120.1320">
    <property type="entry name" value="Aspartokinase, catalytic domain"/>
    <property type="match status" value="1"/>
</dbReference>
<evidence type="ECO:0000256" key="2">
    <source>
        <dbReference type="ARBA" id="ARBA00010122"/>
    </source>
</evidence>
<evidence type="ECO:0000256" key="3">
    <source>
        <dbReference type="ARBA" id="ARBA00022679"/>
    </source>
</evidence>
<keyword evidence="6" id="KW-0067">ATP-binding</keyword>
<proteinExistence type="inferred from homology"/>
<evidence type="ECO:0000256" key="1">
    <source>
        <dbReference type="ARBA" id="ARBA00004766"/>
    </source>
</evidence>
<evidence type="ECO:0000256" key="8">
    <source>
        <dbReference type="RuleBase" id="RU003448"/>
    </source>
</evidence>
<dbReference type="Gene3D" id="3.40.1160.10">
    <property type="entry name" value="Acetylglutamate kinase-like"/>
    <property type="match status" value="1"/>
</dbReference>
<dbReference type="InterPro" id="IPR042199">
    <property type="entry name" value="AsparK_Bifunc_asparK/hSer_DH"/>
</dbReference>
<dbReference type="InterPro" id="IPR001048">
    <property type="entry name" value="Asp/Glu/Uridylate_kinase"/>
</dbReference>
<comment type="pathway">
    <text evidence="9">Amino-acid biosynthesis; L-methionine biosynthesis via de novo pathway; L-homoserine from L-aspartate: step 1/3.</text>
</comment>
<dbReference type="EMBL" id="MFCR01000003">
    <property type="protein sequence ID" value="OGE19234.1"/>
    <property type="molecule type" value="Genomic_DNA"/>
</dbReference>
<dbReference type="GO" id="GO:0005829">
    <property type="term" value="C:cytosol"/>
    <property type="evidence" value="ECO:0007669"/>
    <property type="project" value="TreeGrafter"/>
</dbReference>
<evidence type="ECO:0000256" key="9">
    <source>
        <dbReference type="RuleBase" id="RU004249"/>
    </source>
</evidence>
<dbReference type="Gene3D" id="3.30.2130.10">
    <property type="entry name" value="VC0802-like"/>
    <property type="match status" value="1"/>
</dbReference>
<sequence>MIYLESLEIQKYGGSSVACAEALMQSASVVVNSLRQGTATLVVVSAMEGMTEWLQRQIASTVTFGYKGGDVFLRNSSLHHSLIEEVVEPGRKLDLHQRVDDYITEATGYVEAMAKLGSLSPRHYDWICARLGEGLMAPIFTAHLQGCGVDAKYYDAAEVIVTDGVFGNANPSITATRERIKFDFMRDLTGGKVLVMGGYYGAGNNKHETTFSRGGSDLTATTMGHASSPFFNDISVYLYKADVAGVMSADPKVVVSPHIVPHMLYDEAGALTALGGKVIHPKAIHHAVRAGSAKRPPITIYVKSTLDPNSSGTVIDNQERPDDDPVKAISIIKNAVSLEVRGWGMNQPGIMSKITAAIAGRGLDIDFINQPHSKLALNLAFQFAGKEADLERLVKEILGHEIKANDIDMVKARRVGVVGVIGRGLSDPLVLGKVIAGMNGDFPELKKSNAYQFASGAFEASILVDLPEDRLNQLAQSIHDSVFGN</sequence>
<dbReference type="GO" id="GO:0009089">
    <property type="term" value="P:lysine biosynthetic process via diaminopimelate"/>
    <property type="evidence" value="ECO:0007669"/>
    <property type="project" value="UniProtKB-UniPathway"/>
</dbReference>
<keyword evidence="3 8" id="KW-0808">Transferase</keyword>
<keyword evidence="5 8" id="KW-0418">Kinase</keyword>
<evidence type="ECO:0000256" key="4">
    <source>
        <dbReference type="ARBA" id="ARBA00022741"/>
    </source>
</evidence>
<comment type="catalytic activity">
    <reaction evidence="7 8">
        <text>L-aspartate + ATP = 4-phospho-L-aspartate + ADP</text>
        <dbReference type="Rhea" id="RHEA:23776"/>
        <dbReference type="ChEBI" id="CHEBI:29991"/>
        <dbReference type="ChEBI" id="CHEBI:30616"/>
        <dbReference type="ChEBI" id="CHEBI:57535"/>
        <dbReference type="ChEBI" id="CHEBI:456216"/>
        <dbReference type="EC" id="2.7.2.4"/>
    </reaction>
</comment>
<dbReference type="GO" id="GO:0004072">
    <property type="term" value="F:aspartate kinase activity"/>
    <property type="evidence" value="ECO:0007669"/>
    <property type="project" value="UniProtKB-EC"/>
</dbReference>
<dbReference type="PROSITE" id="PS00324">
    <property type="entry name" value="ASPARTOKINASE"/>
    <property type="match status" value="1"/>
</dbReference>
<dbReference type="SUPFAM" id="SSF53633">
    <property type="entry name" value="Carbamate kinase-like"/>
    <property type="match status" value="1"/>
</dbReference>
<comment type="pathway">
    <text evidence="9">Amino-acid biosynthesis; L-threonine biosynthesis; L-threonine from L-aspartate: step 1/5.</text>
</comment>